<dbReference type="GO" id="GO:0004519">
    <property type="term" value="F:endonuclease activity"/>
    <property type="evidence" value="ECO:0007669"/>
    <property type="project" value="UniProtKB-KW"/>
</dbReference>
<dbReference type="PROSITE" id="PS50994">
    <property type="entry name" value="INTEGRASE"/>
    <property type="match status" value="1"/>
</dbReference>
<evidence type="ECO:0000256" key="2">
    <source>
        <dbReference type="ARBA" id="ARBA00022679"/>
    </source>
</evidence>
<dbReference type="GO" id="GO:0015074">
    <property type="term" value="P:DNA integration"/>
    <property type="evidence" value="ECO:0007669"/>
    <property type="project" value="InterPro"/>
</dbReference>
<gene>
    <name evidence="10" type="primary">pol</name>
    <name evidence="10" type="ORF">AWC38_SpisGene2959</name>
</gene>
<proteinExistence type="predicted"/>
<feature type="region of interest" description="Disordered" evidence="8">
    <location>
        <begin position="1087"/>
        <end position="1119"/>
    </location>
</feature>
<dbReference type="CDD" id="cd01647">
    <property type="entry name" value="RT_LTR"/>
    <property type="match status" value="1"/>
</dbReference>
<organism evidence="10 11">
    <name type="scientific">Stylophora pistillata</name>
    <name type="common">Smooth cauliflower coral</name>
    <dbReference type="NCBI Taxonomy" id="50429"/>
    <lineage>
        <taxon>Eukaryota</taxon>
        <taxon>Metazoa</taxon>
        <taxon>Cnidaria</taxon>
        <taxon>Anthozoa</taxon>
        <taxon>Hexacorallia</taxon>
        <taxon>Scleractinia</taxon>
        <taxon>Astrocoeniina</taxon>
        <taxon>Pocilloporidae</taxon>
        <taxon>Stylophora</taxon>
    </lineage>
</organism>
<dbReference type="PANTHER" id="PTHR37984:SF5">
    <property type="entry name" value="PROTEIN NYNRIN-LIKE"/>
    <property type="match status" value="1"/>
</dbReference>
<reference evidence="11" key="1">
    <citation type="journal article" date="2017" name="bioRxiv">
        <title>Comparative analysis of the genomes of Stylophora pistillata and Acropora digitifera provides evidence for extensive differences between species of corals.</title>
        <authorList>
            <person name="Voolstra C.R."/>
            <person name="Li Y."/>
            <person name="Liew Y.J."/>
            <person name="Baumgarten S."/>
            <person name="Zoccola D."/>
            <person name="Flot J.-F."/>
            <person name="Tambutte S."/>
            <person name="Allemand D."/>
            <person name="Aranda M."/>
        </authorList>
    </citation>
    <scope>NUCLEOTIDE SEQUENCE [LARGE SCALE GENOMIC DNA]</scope>
</reference>
<keyword evidence="5" id="KW-0255">Endonuclease</keyword>
<evidence type="ECO:0000256" key="1">
    <source>
        <dbReference type="ARBA" id="ARBA00012493"/>
    </source>
</evidence>
<keyword evidence="4" id="KW-0540">Nuclease</keyword>
<dbReference type="SUPFAM" id="SSF50630">
    <property type="entry name" value="Acid proteases"/>
    <property type="match status" value="1"/>
</dbReference>
<dbReference type="AlphaFoldDB" id="A0A2B4SUE5"/>
<dbReference type="CDD" id="cd09274">
    <property type="entry name" value="RNase_HI_RT_Ty3"/>
    <property type="match status" value="1"/>
</dbReference>
<evidence type="ECO:0000256" key="4">
    <source>
        <dbReference type="ARBA" id="ARBA00022722"/>
    </source>
</evidence>
<keyword evidence="11" id="KW-1185">Reference proteome</keyword>
<sequence length="1136" mass="130614">MERIKPPSELDIDSLNLADIWKEWKEAWELYRISSGLHEKDDAIQIATILSILRTKARRVLKTLPNIPEDITRRTVGGILTALETYCVPRKNTTYERYVFRTTTQEDRSFDIFLTDLRKRAEYCDFGAIRILLIRDQIVVGINDIKLRERLLREADLTLEKAMKLCRITRQSKEQSKIFISPTTKTGNIDAVKKAEPPVDTAKSKHEDWRRIMKCKFCAASHDRGKCPAYGATCHKCHGRNHCARCCFKSKDDIEERSVRHVEIEEHESIELLEGLYIEEIQGSTRRNIQSNLLVNDIPVSFKLDTGAECNVISSGLATELNAQVQPTSMLLKSFGGHQLDTVGKCLLDTKDVFKGLGCVEGEYNIKLKANSNPTIQPQRNVPLRLIDKLKGTLKDLEQRDIIAKVEEPVTWVSNLVIVEKPNKTLRLCLDPPDLNKAIEKEDFKPPSFETISSTLSGCKVFSVVDMSNCYWHQKLTEESSFLCVFNLPFGRFCFKRMPFGISCASEVAQKMVEKHFGGISGALPIFDDIIIGGRDEQEHDMILRKVLTRARERNIKFNRDKIQFRVNKVKYMGEVVSEQGFSPDPDKISAIYNMPTRSCKQDLQRLLGVINYLAKYIPNMSELTAPLRSLLKSDNQPVAYASRAMSSSEINYAQIEKELLAIDYGCERFNMYTYGADIEVLSDHKPPESIFKKPLFKVPPRLQRMRLRLQRYNLKVRYVPGKFLYVADTLSRAIDQSSVPTDDDMHHDMEHFIHSVILELPISDMKLMELRQLNCNDPAMQSLHRYAMEGWPQHKRDVPPSLKSFWNVRNDIHVTDGILLKDNRLVIPFIWRADILQKLHSSHCGIEKTKANARTTYIEAIRLNGKASSDIIRCLSEIFSRHGYPQTLIADNMPYNSREMKEYATQYGINIITTSPTYSQTNGLVEKAVNIVKNLQRKECNLNEGLMEYRNTPISSFPYSPNQMLFSRQIRTRVPVHPSVLVPQNYHDVPELLEKRQAKYKEFYDRQGSKQLPQLKEGDSVRFKKPGDKHLSRAIVTGKHDTPRSYMITDETGREYRRNRRHIHLTQEPLVTILDNDLIYDSQPVTMQSSVSSPSVTRESDANLEPDLPDTDATSVPRRSTRVRSFPVWHKDYVM</sequence>
<feature type="compositionally biased region" description="Low complexity" evidence="8">
    <location>
        <begin position="1087"/>
        <end position="1098"/>
    </location>
</feature>
<dbReference type="SUPFAM" id="SSF53098">
    <property type="entry name" value="Ribonuclease H-like"/>
    <property type="match status" value="1"/>
</dbReference>
<dbReference type="InterPro" id="IPR012337">
    <property type="entry name" value="RNaseH-like_sf"/>
</dbReference>
<dbReference type="Proteomes" id="UP000225706">
    <property type="component" value="Unassembled WGS sequence"/>
</dbReference>
<feature type="domain" description="Integrase catalytic" evidence="9">
    <location>
        <begin position="825"/>
        <end position="984"/>
    </location>
</feature>
<dbReference type="InterPro" id="IPR036397">
    <property type="entry name" value="RNaseH_sf"/>
</dbReference>
<dbReference type="InterPro" id="IPR050951">
    <property type="entry name" value="Retrovirus_Pol_polyprotein"/>
</dbReference>
<dbReference type="Pfam" id="PF00078">
    <property type="entry name" value="RVT_1"/>
    <property type="match status" value="1"/>
</dbReference>
<dbReference type="InterPro" id="IPR021109">
    <property type="entry name" value="Peptidase_aspartic_dom_sf"/>
</dbReference>
<dbReference type="SUPFAM" id="SSF56672">
    <property type="entry name" value="DNA/RNA polymerases"/>
    <property type="match status" value="1"/>
</dbReference>
<dbReference type="Pfam" id="PF17917">
    <property type="entry name" value="RT_RNaseH"/>
    <property type="match status" value="1"/>
</dbReference>
<dbReference type="Gene3D" id="3.10.10.10">
    <property type="entry name" value="HIV Type 1 Reverse Transcriptase, subunit A, domain 1"/>
    <property type="match status" value="1"/>
</dbReference>
<comment type="caution">
    <text evidence="10">The sequence shown here is derived from an EMBL/GenBank/DDBJ whole genome shotgun (WGS) entry which is preliminary data.</text>
</comment>
<dbReference type="CDD" id="cd00303">
    <property type="entry name" value="retropepsin_like"/>
    <property type="match status" value="1"/>
</dbReference>
<evidence type="ECO:0000256" key="5">
    <source>
        <dbReference type="ARBA" id="ARBA00022759"/>
    </source>
</evidence>
<evidence type="ECO:0000259" key="9">
    <source>
        <dbReference type="PROSITE" id="PS50994"/>
    </source>
</evidence>
<evidence type="ECO:0000256" key="3">
    <source>
        <dbReference type="ARBA" id="ARBA00022695"/>
    </source>
</evidence>
<keyword evidence="6" id="KW-0378">Hydrolase</keyword>
<dbReference type="InterPro" id="IPR043502">
    <property type="entry name" value="DNA/RNA_pol_sf"/>
</dbReference>
<dbReference type="GO" id="GO:0003676">
    <property type="term" value="F:nucleic acid binding"/>
    <property type="evidence" value="ECO:0007669"/>
    <property type="project" value="InterPro"/>
</dbReference>
<evidence type="ECO:0000313" key="11">
    <source>
        <dbReference type="Proteomes" id="UP000225706"/>
    </source>
</evidence>
<evidence type="ECO:0000256" key="8">
    <source>
        <dbReference type="SAM" id="MobiDB-lite"/>
    </source>
</evidence>
<dbReference type="Gene3D" id="3.30.70.270">
    <property type="match status" value="2"/>
</dbReference>
<dbReference type="InterPro" id="IPR000477">
    <property type="entry name" value="RT_dom"/>
</dbReference>
<name>A0A2B4SUE5_STYPI</name>
<dbReference type="InterPro" id="IPR043128">
    <property type="entry name" value="Rev_trsase/Diguanyl_cyclase"/>
</dbReference>
<dbReference type="GO" id="GO:0003964">
    <property type="term" value="F:RNA-directed DNA polymerase activity"/>
    <property type="evidence" value="ECO:0007669"/>
    <property type="project" value="UniProtKB-KW"/>
</dbReference>
<evidence type="ECO:0000313" key="10">
    <source>
        <dbReference type="EMBL" id="PFX32172.1"/>
    </source>
</evidence>
<keyword evidence="3" id="KW-0548">Nucleotidyltransferase</keyword>
<evidence type="ECO:0000256" key="6">
    <source>
        <dbReference type="ARBA" id="ARBA00022801"/>
    </source>
</evidence>
<keyword evidence="2" id="KW-0808">Transferase</keyword>
<dbReference type="OrthoDB" id="8024815at2759"/>
<dbReference type="PANTHER" id="PTHR37984">
    <property type="entry name" value="PROTEIN CBG26694"/>
    <property type="match status" value="1"/>
</dbReference>
<protein>
    <recommendedName>
        <fullName evidence="1">RNA-directed DNA polymerase</fullName>
        <ecNumber evidence="1">2.7.7.49</ecNumber>
    </recommendedName>
</protein>
<dbReference type="EMBL" id="LSMT01000026">
    <property type="protein sequence ID" value="PFX32172.1"/>
    <property type="molecule type" value="Genomic_DNA"/>
</dbReference>
<evidence type="ECO:0000256" key="7">
    <source>
        <dbReference type="ARBA" id="ARBA00022918"/>
    </source>
</evidence>
<dbReference type="GO" id="GO:0016787">
    <property type="term" value="F:hydrolase activity"/>
    <property type="evidence" value="ECO:0007669"/>
    <property type="project" value="UniProtKB-KW"/>
</dbReference>
<accession>A0A2B4SUE5</accession>
<dbReference type="InterPro" id="IPR041373">
    <property type="entry name" value="RT_RNaseH"/>
</dbReference>
<dbReference type="InterPro" id="IPR001584">
    <property type="entry name" value="Integrase_cat-core"/>
</dbReference>
<dbReference type="Gene3D" id="3.30.420.10">
    <property type="entry name" value="Ribonuclease H-like superfamily/Ribonuclease H"/>
    <property type="match status" value="1"/>
</dbReference>
<keyword evidence="7" id="KW-0695">RNA-directed DNA polymerase</keyword>
<dbReference type="EC" id="2.7.7.49" evidence="1"/>